<evidence type="ECO:0000313" key="11">
    <source>
        <dbReference type="EMBL" id="SDS98604.1"/>
    </source>
</evidence>
<evidence type="ECO:0000256" key="4">
    <source>
        <dbReference type="ARBA" id="ARBA00022989"/>
    </source>
</evidence>
<reference evidence="12" key="1">
    <citation type="submission" date="2016-10" db="EMBL/GenBank/DDBJ databases">
        <authorList>
            <person name="Varghese N."/>
            <person name="Submissions S."/>
        </authorList>
    </citation>
    <scope>NUCLEOTIDE SEQUENCE [LARGE SCALE GENOMIC DNA]</scope>
    <source>
        <strain evidence="12">NRRL B-51270</strain>
    </source>
</reference>
<feature type="signal peptide" evidence="9">
    <location>
        <begin position="1"/>
        <end position="25"/>
    </location>
</feature>
<keyword evidence="9" id="KW-0732">Signal</keyword>
<dbReference type="PANTHER" id="PTHR30625">
    <property type="entry name" value="PROTEIN TOLQ"/>
    <property type="match status" value="1"/>
</dbReference>
<keyword evidence="4 8" id="KW-1133">Transmembrane helix</keyword>
<dbReference type="RefSeq" id="WP_093395516.1">
    <property type="nucleotide sequence ID" value="NZ_LT629736.1"/>
</dbReference>
<organism evidence="11 12">
    <name type="scientific">Halopseudomonas xinjiangensis</name>
    <dbReference type="NCBI Taxonomy" id="487184"/>
    <lineage>
        <taxon>Bacteria</taxon>
        <taxon>Pseudomonadati</taxon>
        <taxon>Pseudomonadota</taxon>
        <taxon>Gammaproteobacteria</taxon>
        <taxon>Pseudomonadales</taxon>
        <taxon>Pseudomonadaceae</taxon>
        <taxon>Halopseudomonas</taxon>
    </lineage>
</organism>
<feature type="transmembrane region" description="Helical" evidence="8">
    <location>
        <begin position="273"/>
        <end position="295"/>
    </location>
</feature>
<dbReference type="PANTHER" id="PTHR30625:SF11">
    <property type="entry name" value="MOTA_TOLQ_EXBB PROTON CHANNEL DOMAIN-CONTAINING PROTEIN"/>
    <property type="match status" value="1"/>
</dbReference>
<keyword evidence="2" id="KW-1003">Cell membrane</keyword>
<keyword evidence="5 8" id="KW-0472">Membrane</keyword>
<comment type="subcellular location">
    <subcellularLocation>
        <location evidence="1">Cell membrane</location>
        <topology evidence="1">Multi-pass membrane protein</topology>
    </subcellularLocation>
    <subcellularLocation>
        <location evidence="6">Membrane</location>
        <topology evidence="6">Multi-pass membrane protein</topology>
    </subcellularLocation>
</comment>
<dbReference type="InterPro" id="IPR017270">
    <property type="entry name" value="MotA/TolQ/ExbB-rel"/>
</dbReference>
<sequence length="456" mass="50287">MSAATRRWIGAGLLALIAPLCFAQADTGPDSLDELLRSIREVRSAEQQAMREREQRFIAERDQRQQTLREAEQALAEVQAQTDRLQAEFERLESELGEAQAQLDERSGNLGELFGVVRQMAADTRGQWRDSLLNARFPQRTEGLQQLEQSRSIPTVEELEQFWYILQQDMTASGQVSRFTAAVAGRDGQQQTLPVVAVGPFVALQGDDYLLYEPDANRFMVAARQPGDGNLAEDFVEPRDELADLWVDPTRGNVLAQQQLTPSLLERVRQGGLVGYVILGLGLLGLLLAIGRLIWLQRVSRRVDRQADDLGDLRTDNPLGRVLGVIGDRPRLEEIDTLELKLDEAILRETPRLERWQGLIKLLAAVAPLLGLLGTVTGMIATFQAITLYGTGDPKMMAGGISQALVTTVLGLVVAIPLLFLHSLVAARSKALVQLLEQQSAGLIALHLGNGERRGD</sequence>
<dbReference type="OrthoDB" id="4045at2"/>
<dbReference type="GO" id="GO:0005886">
    <property type="term" value="C:plasma membrane"/>
    <property type="evidence" value="ECO:0007669"/>
    <property type="project" value="UniProtKB-SubCell"/>
</dbReference>
<dbReference type="Pfam" id="PF01618">
    <property type="entry name" value="MotA_ExbB"/>
    <property type="match status" value="1"/>
</dbReference>
<dbReference type="GO" id="GO:0017038">
    <property type="term" value="P:protein import"/>
    <property type="evidence" value="ECO:0007669"/>
    <property type="project" value="TreeGrafter"/>
</dbReference>
<keyword evidence="3 8" id="KW-0812">Transmembrane</keyword>
<comment type="similarity">
    <text evidence="6">Belongs to the exbB/tolQ family.</text>
</comment>
<dbReference type="AlphaFoldDB" id="A0A1H1WNG8"/>
<feature type="coiled-coil region" evidence="7">
    <location>
        <begin position="32"/>
        <end position="109"/>
    </location>
</feature>
<keyword evidence="12" id="KW-1185">Reference proteome</keyword>
<keyword evidence="6" id="KW-0653">Protein transport</keyword>
<accession>A0A1H1WNG8</accession>
<keyword evidence="6" id="KW-0813">Transport</keyword>
<evidence type="ECO:0000259" key="10">
    <source>
        <dbReference type="Pfam" id="PF01618"/>
    </source>
</evidence>
<proteinExistence type="inferred from homology"/>
<dbReference type="InterPro" id="IPR002898">
    <property type="entry name" value="MotA_ExbB_proton_chnl"/>
</dbReference>
<dbReference type="PIRSF" id="PIRSF037714">
    <property type="entry name" value="TolR"/>
    <property type="match status" value="1"/>
</dbReference>
<protein>
    <submittedName>
        <fullName evidence="11">Outer membrane transport energization protein ExbB</fullName>
    </submittedName>
</protein>
<evidence type="ECO:0000313" key="12">
    <source>
        <dbReference type="Proteomes" id="UP000243207"/>
    </source>
</evidence>
<keyword evidence="7" id="KW-0175">Coiled coil</keyword>
<dbReference type="EMBL" id="LT629736">
    <property type="protein sequence ID" value="SDS98604.1"/>
    <property type="molecule type" value="Genomic_DNA"/>
</dbReference>
<feature type="chain" id="PRO_5009264621" evidence="9">
    <location>
        <begin position="26"/>
        <end position="456"/>
    </location>
</feature>
<evidence type="ECO:0000256" key="6">
    <source>
        <dbReference type="RuleBase" id="RU004057"/>
    </source>
</evidence>
<evidence type="ECO:0000256" key="7">
    <source>
        <dbReference type="SAM" id="Coils"/>
    </source>
</evidence>
<evidence type="ECO:0000256" key="5">
    <source>
        <dbReference type="ARBA" id="ARBA00023136"/>
    </source>
</evidence>
<feature type="domain" description="MotA/TolQ/ExbB proton channel" evidence="10">
    <location>
        <begin position="334"/>
        <end position="437"/>
    </location>
</feature>
<evidence type="ECO:0000256" key="1">
    <source>
        <dbReference type="ARBA" id="ARBA00004651"/>
    </source>
</evidence>
<evidence type="ECO:0000256" key="8">
    <source>
        <dbReference type="SAM" id="Phobius"/>
    </source>
</evidence>
<dbReference type="STRING" id="487184.SAMN05216421_2631"/>
<feature type="transmembrane region" description="Helical" evidence="8">
    <location>
        <begin position="401"/>
        <end position="421"/>
    </location>
</feature>
<evidence type="ECO:0000256" key="3">
    <source>
        <dbReference type="ARBA" id="ARBA00022692"/>
    </source>
</evidence>
<dbReference type="InterPro" id="IPR050790">
    <property type="entry name" value="ExbB/TolQ_transport"/>
</dbReference>
<feature type="transmembrane region" description="Helical" evidence="8">
    <location>
        <begin position="362"/>
        <end position="389"/>
    </location>
</feature>
<evidence type="ECO:0000256" key="2">
    <source>
        <dbReference type="ARBA" id="ARBA00022475"/>
    </source>
</evidence>
<dbReference type="Proteomes" id="UP000243207">
    <property type="component" value="Chromosome I"/>
</dbReference>
<name>A0A1H1WNG8_9GAMM</name>
<evidence type="ECO:0000256" key="9">
    <source>
        <dbReference type="SAM" id="SignalP"/>
    </source>
</evidence>
<gene>
    <name evidence="11" type="ORF">SAMN05216421_2631</name>
</gene>